<dbReference type="Gene3D" id="3.10.20.30">
    <property type="match status" value="1"/>
</dbReference>
<keyword evidence="2" id="KW-1185">Reference proteome</keyword>
<protein>
    <submittedName>
        <fullName evidence="1">Molybdopterin synthase subunit MoaD</fullName>
    </submittedName>
</protein>
<name>A0A239MA21_EKHLU</name>
<dbReference type="OrthoDB" id="598356at2"/>
<dbReference type="InterPro" id="IPR003749">
    <property type="entry name" value="ThiS/MoaD-like"/>
</dbReference>
<sequence>MIVVKAFGHVKEVLGSELEVNRELIDVKSLRDYLGNEYPTIVWSTVAIAVNKKYVQDPDPISPGDEIALIPPVSGG</sequence>
<accession>A0A239MA21</accession>
<dbReference type="RefSeq" id="WP_089358417.1">
    <property type="nucleotide sequence ID" value="NZ_FZPD01000008.1"/>
</dbReference>
<dbReference type="InterPro" id="IPR016155">
    <property type="entry name" value="Mopterin_synth/thiamin_S_b"/>
</dbReference>
<dbReference type="Pfam" id="PF02597">
    <property type="entry name" value="ThiS"/>
    <property type="match status" value="1"/>
</dbReference>
<dbReference type="InterPro" id="IPR012675">
    <property type="entry name" value="Beta-grasp_dom_sf"/>
</dbReference>
<organism evidence="1 2">
    <name type="scientific">Ekhidna lutea</name>
    <dbReference type="NCBI Taxonomy" id="447679"/>
    <lineage>
        <taxon>Bacteria</taxon>
        <taxon>Pseudomonadati</taxon>
        <taxon>Bacteroidota</taxon>
        <taxon>Cytophagia</taxon>
        <taxon>Cytophagales</taxon>
        <taxon>Reichenbachiellaceae</taxon>
        <taxon>Ekhidna</taxon>
    </lineage>
</organism>
<dbReference type="EMBL" id="FZPD01000008">
    <property type="protein sequence ID" value="SNT39585.1"/>
    <property type="molecule type" value="Genomic_DNA"/>
</dbReference>
<evidence type="ECO:0000313" key="1">
    <source>
        <dbReference type="EMBL" id="SNT39585.1"/>
    </source>
</evidence>
<reference evidence="1 2" key="1">
    <citation type="submission" date="2017-06" db="EMBL/GenBank/DDBJ databases">
        <authorList>
            <person name="Kim H.J."/>
            <person name="Triplett B.A."/>
        </authorList>
    </citation>
    <scope>NUCLEOTIDE SEQUENCE [LARGE SCALE GENOMIC DNA]</scope>
    <source>
        <strain evidence="1 2">DSM 19307</strain>
    </source>
</reference>
<dbReference type="SUPFAM" id="SSF54285">
    <property type="entry name" value="MoaD/ThiS"/>
    <property type="match status" value="1"/>
</dbReference>
<dbReference type="Proteomes" id="UP000198393">
    <property type="component" value="Unassembled WGS sequence"/>
</dbReference>
<dbReference type="CDD" id="cd00754">
    <property type="entry name" value="Ubl_MoaD"/>
    <property type="match status" value="1"/>
</dbReference>
<dbReference type="AlphaFoldDB" id="A0A239MA21"/>
<proteinExistence type="predicted"/>
<evidence type="ECO:0000313" key="2">
    <source>
        <dbReference type="Proteomes" id="UP000198393"/>
    </source>
</evidence>
<gene>
    <name evidence="1" type="ORF">SAMN05421640_3753</name>
</gene>